<accession>A0A8J4RXY4</accession>
<reference evidence="2" key="1">
    <citation type="journal article" date="2015" name="Genom Data">
        <title>Draft genome sequences of Phytophthora kernoviae and Phytophthora ramorum lineage EU2 from Scotland.</title>
        <authorList>
            <person name="Sambles C."/>
            <person name="Schlenzig A."/>
            <person name="O'Neill P."/>
            <person name="Grant M."/>
            <person name="Studholme D.J."/>
        </authorList>
    </citation>
    <scope>NUCLEOTIDE SEQUENCE</scope>
    <source>
        <strain evidence="2">00238/432</strain>
    </source>
</reference>
<comment type="caution">
    <text evidence="2">The sequence shown here is derived from an EMBL/GenBank/DDBJ whole genome shotgun (WGS) entry which is preliminary data.</text>
</comment>
<organism evidence="2 3">
    <name type="scientific">Phytophthora kernoviae 00238/432</name>
    <dbReference type="NCBI Taxonomy" id="1284355"/>
    <lineage>
        <taxon>Eukaryota</taxon>
        <taxon>Sar</taxon>
        <taxon>Stramenopiles</taxon>
        <taxon>Oomycota</taxon>
        <taxon>Peronosporomycetes</taxon>
        <taxon>Peronosporales</taxon>
        <taxon>Peronosporaceae</taxon>
        <taxon>Phytophthora</taxon>
    </lineage>
</organism>
<protein>
    <submittedName>
        <fullName evidence="2">Uncharacterized protein</fullName>
    </submittedName>
</protein>
<dbReference type="EMBL" id="AOFI03001266">
    <property type="protein sequence ID" value="KAF4314879.1"/>
    <property type="molecule type" value="Genomic_DNA"/>
</dbReference>
<dbReference type="AlphaFoldDB" id="A0A8J4RXY4"/>
<dbReference type="Proteomes" id="UP000702964">
    <property type="component" value="Unassembled WGS sequence"/>
</dbReference>
<gene>
    <name evidence="2" type="ORF">G195_011330</name>
</gene>
<sequence length="188" mass="22045">MLASMMYWKRLDESFWTKFVPERYFLAAEVRLEDLQVLNEQPPFWNPLPIEDENEIILPEAIHDYVDDKAKDEDYVDGEEADPEDEELDELVDESPCSRLFKRGRSSLSSDSEASKSKRIRAVKRSPLAHKKFEELTLAEKTVIESRFPDYAINQKEIKFLKPRLSELKTNILPVGERKQHFVSHTVM</sequence>
<evidence type="ECO:0000313" key="2">
    <source>
        <dbReference type="EMBL" id="KAF4314879.1"/>
    </source>
</evidence>
<feature type="region of interest" description="Disordered" evidence="1">
    <location>
        <begin position="73"/>
        <end position="92"/>
    </location>
</feature>
<evidence type="ECO:0000256" key="1">
    <source>
        <dbReference type="SAM" id="MobiDB-lite"/>
    </source>
</evidence>
<proteinExistence type="predicted"/>
<feature type="compositionally biased region" description="Acidic residues" evidence="1">
    <location>
        <begin position="74"/>
        <end position="92"/>
    </location>
</feature>
<name>A0A8J4RXY4_9STRA</name>
<reference evidence="2" key="2">
    <citation type="submission" date="2020-02" db="EMBL/GenBank/DDBJ databases">
        <authorList>
            <person name="Studholme D.J."/>
        </authorList>
    </citation>
    <scope>NUCLEOTIDE SEQUENCE</scope>
    <source>
        <strain evidence="2">00238/432</strain>
    </source>
</reference>
<evidence type="ECO:0000313" key="3">
    <source>
        <dbReference type="Proteomes" id="UP000702964"/>
    </source>
</evidence>